<dbReference type="Proteomes" id="UP000287198">
    <property type="component" value="Unassembled WGS sequence"/>
</dbReference>
<keyword evidence="4 5" id="KW-0720">Serine protease</keyword>
<dbReference type="PANTHER" id="PTHR43806">
    <property type="entry name" value="PEPTIDASE S8"/>
    <property type="match status" value="1"/>
</dbReference>
<dbReference type="EMBL" id="PIPW01000001">
    <property type="protein sequence ID" value="RUO54243.1"/>
    <property type="molecule type" value="Genomic_DNA"/>
</dbReference>
<dbReference type="PROSITE" id="PS00138">
    <property type="entry name" value="SUBTILASE_SER"/>
    <property type="match status" value="1"/>
</dbReference>
<accession>A0A432XZW1</accession>
<dbReference type="GO" id="GO:0004252">
    <property type="term" value="F:serine-type endopeptidase activity"/>
    <property type="evidence" value="ECO:0007669"/>
    <property type="project" value="UniProtKB-UniRule"/>
</dbReference>
<feature type="domain" description="Peptidase S8/S53" evidence="7">
    <location>
        <begin position="226"/>
        <end position="552"/>
    </location>
</feature>
<keyword evidence="2 5" id="KW-0645">Protease</keyword>
<proteinExistence type="inferred from homology"/>
<sequence length="700" mass="76808">MKSLISKLLTHSAVLLLMSSSALAIESNSQSYIESFAQETTNNQFYAENSNKTLYRFMVSFKDENLSMSLVNNEELRRKNSGSGVSFSYKGQVHTRDINDFKTDQSFKSEIKRLFGYEVQFHSFFNDIHIITVATTDRAPLNKVADNLFSTGYFNYVEEDQYITLQSKGDEGDVGGMSVLNPSSFNDPVYPEQIHFAKQSSGYYGAASIEAAIDLMSRHGVFNTNDKVNVHVIDSGFIEHEDVQYAEYMDIKYTYDYDEGDDGVIWLNGSQDPSRPDYAIYESCSNRSNNGYGYLQNEPTAEQAAEYDWIRYETDGTAIKSSHGLNAASIIGATSNNNIGIAGIIPQDNVNLVSALAVDDCGGYSSFNLMAMYWSIGELELPAFYSAGFNETLTPKTQYPADVINMSFGSEGWYCSVDQSGSTGALAEFAKMASDRGVVLIVSAGNSRYHMSDGSVAGCPYFVSVGAVTEWGNPTNFTNYGTGIDLMALGSSVRAATATKTLEALETDYSGVSGTSFSGPIVAGLAGLIKLYDKTLTGEEVRNIMKSGARDLTVGANGGDTSCAVIGCGAGAVNFENTMRILLGGEILTQPKASHYLANNLSREDSSFLSKAQEFNKNMCTTYRMDGYLLNDRFADIRYRFYGSNDGEKYELINSYNKGSFLFDNTYAYYRLRGCNTAEGVCSDIRDVEIDDSFTPGICI</sequence>
<dbReference type="Pfam" id="PF00082">
    <property type="entry name" value="Peptidase_S8"/>
    <property type="match status" value="1"/>
</dbReference>
<feature type="signal peptide" evidence="6">
    <location>
        <begin position="1"/>
        <end position="24"/>
    </location>
</feature>
<reference evidence="9" key="1">
    <citation type="journal article" date="2018" name="Front. Microbiol.">
        <title>Genome-Based Analysis Reveals the Taxonomy and Diversity of the Family Idiomarinaceae.</title>
        <authorList>
            <person name="Liu Y."/>
            <person name="Lai Q."/>
            <person name="Shao Z."/>
        </authorList>
    </citation>
    <scope>NUCLEOTIDE SEQUENCE [LARGE SCALE GENOMIC DNA]</scope>
    <source>
        <strain evidence="9">BH195</strain>
    </source>
</reference>
<organism evidence="8 9">
    <name type="scientific">Pseudidiomarina halophila</name>
    <dbReference type="NCBI Taxonomy" id="1449799"/>
    <lineage>
        <taxon>Bacteria</taxon>
        <taxon>Pseudomonadati</taxon>
        <taxon>Pseudomonadota</taxon>
        <taxon>Gammaproteobacteria</taxon>
        <taxon>Alteromonadales</taxon>
        <taxon>Idiomarinaceae</taxon>
        <taxon>Pseudidiomarina</taxon>
    </lineage>
</organism>
<dbReference type="OrthoDB" id="9790784at2"/>
<dbReference type="SUPFAM" id="SSF52743">
    <property type="entry name" value="Subtilisin-like"/>
    <property type="match status" value="1"/>
</dbReference>
<dbReference type="PANTHER" id="PTHR43806:SF11">
    <property type="entry name" value="CEREVISIN-RELATED"/>
    <property type="match status" value="1"/>
</dbReference>
<feature type="active site" description="Charge relay system" evidence="5">
    <location>
        <position position="234"/>
    </location>
</feature>
<gene>
    <name evidence="8" type="ORF">CWI69_02130</name>
</gene>
<feature type="active site" description="Charge relay system" evidence="5">
    <location>
        <position position="323"/>
    </location>
</feature>
<feature type="active site" description="Charge relay system" evidence="5">
    <location>
        <position position="516"/>
    </location>
</feature>
<dbReference type="GO" id="GO:0006508">
    <property type="term" value="P:proteolysis"/>
    <property type="evidence" value="ECO:0007669"/>
    <property type="project" value="UniProtKB-KW"/>
</dbReference>
<keyword evidence="3 5" id="KW-0378">Hydrolase</keyword>
<dbReference type="InterPro" id="IPR036852">
    <property type="entry name" value="Peptidase_S8/S53_dom_sf"/>
</dbReference>
<keyword evidence="6" id="KW-0732">Signal</keyword>
<comment type="similarity">
    <text evidence="1 5">Belongs to the peptidase S8 family.</text>
</comment>
<dbReference type="RefSeq" id="WP_126761452.1">
    <property type="nucleotide sequence ID" value="NZ_JBHLTZ010000004.1"/>
</dbReference>
<evidence type="ECO:0000256" key="3">
    <source>
        <dbReference type="ARBA" id="ARBA00022801"/>
    </source>
</evidence>
<name>A0A432XZW1_9GAMM</name>
<dbReference type="InterPro" id="IPR050131">
    <property type="entry name" value="Peptidase_S8_subtilisin-like"/>
</dbReference>
<evidence type="ECO:0000256" key="6">
    <source>
        <dbReference type="SAM" id="SignalP"/>
    </source>
</evidence>
<dbReference type="InterPro" id="IPR000209">
    <property type="entry name" value="Peptidase_S8/S53_dom"/>
</dbReference>
<feature type="chain" id="PRO_5019074788" description="Peptidase S8/S53 domain-containing protein" evidence="6">
    <location>
        <begin position="25"/>
        <end position="700"/>
    </location>
</feature>
<evidence type="ECO:0000256" key="5">
    <source>
        <dbReference type="PROSITE-ProRule" id="PRU01240"/>
    </source>
</evidence>
<dbReference type="PROSITE" id="PS51892">
    <property type="entry name" value="SUBTILASE"/>
    <property type="match status" value="1"/>
</dbReference>
<dbReference type="AlphaFoldDB" id="A0A432XZW1"/>
<evidence type="ECO:0000256" key="4">
    <source>
        <dbReference type="ARBA" id="ARBA00022825"/>
    </source>
</evidence>
<evidence type="ECO:0000256" key="1">
    <source>
        <dbReference type="ARBA" id="ARBA00011073"/>
    </source>
</evidence>
<keyword evidence="9" id="KW-1185">Reference proteome</keyword>
<dbReference type="PRINTS" id="PR00723">
    <property type="entry name" value="SUBTILISIN"/>
</dbReference>
<evidence type="ECO:0000313" key="8">
    <source>
        <dbReference type="EMBL" id="RUO54243.1"/>
    </source>
</evidence>
<evidence type="ECO:0000259" key="7">
    <source>
        <dbReference type="Pfam" id="PF00082"/>
    </source>
</evidence>
<protein>
    <recommendedName>
        <fullName evidence="7">Peptidase S8/S53 domain-containing protein</fullName>
    </recommendedName>
</protein>
<comment type="caution">
    <text evidence="8">The sequence shown here is derived from an EMBL/GenBank/DDBJ whole genome shotgun (WGS) entry which is preliminary data.</text>
</comment>
<dbReference type="InterPro" id="IPR015500">
    <property type="entry name" value="Peptidase_S8_subtilisin-rel"/>
</dbReference>
<evidence type="ECO:0000256" key="2">
    <source>
        <dbReference type="ARBA" id="ARBA00022670"/>
    </source>
</evidence>
<evidence type="ECO:0000313" key="9">
    <source>
        <dbReference type="Proteomes" id="UP000287198"/>
    </source>
</evidence>
<dbReference type="InterPro" id="IPR023828">
    <property type="entry name" value="Peptidase_S8_Ser-AS"/>
</dbReference>
<dbReference type="Gene3D" id="3.40.50.200">
    <property type="entry name" value="Peptidase S8/S53 domain"/>
    <property type="match status" value="1"/>
</dbReference>